<name>A0ABR3FET5_9AGAR</name>
<organism evidence="1 2">
    <name type="scientific">Marasmius crinis-equi</name>
    <dbReference type="NCBI Taxonomy" id="585013"/>
    <lineage>
        <taxon>Eukaryota</taxon>
        <taxon>Fungi</taxon>
        <taxon>Dikarya</taxon>
        <taxon>Basidiomycota</taxon>
        <taxon>Agaricomycotina</taxon>
        <taxon>Agaricomycetes</taxon>
        <taxon>Agaricomycetidae</taxon>
        <taxon>Agaricales</taxon>
        <taxon>Marasmiineae</taxon>
        <taxon>Marasmiaceae</taxon>
        <taxon>Marasmius</taxon>
    </lineage>
</organism>
<gene>
    <name evidence="1" type="ORF">V5O48_008154</name>
</gene>
<dbReference type="Proteomes" id="UP001465976">
    <property type="component" value="Unassembled WGS sequence"/>
</dbReference>
<evidence type="ECO:0000313" key="1">
    <source>
        <dbReference type="EMBL" id="KAL0573788.1"/>
    </source>
</evidence>
<evidence type="ECO:0000313" key="2">
    <source>
        <dbReference type="Proteomes" id="UP001465976"/>
    </source>
</evidence>
<sequence>MRDPPAIPPGTEDADLHRNQIATLDPVSIGVDRSITLNAPTPRVLTPIFNHMHSGLYGSSRSSDFYHPSPNPASYISPAITKSALVLDKIHVFLSTKSSVKFGA</sequence>
<protein>
    <submittedName>
        <fullName evidence="1">Uncharacterized protein</fullName>
    </submittedName>
</protein>
<proteinExistence type="predicted"/>
<dbReference type="EMBL" id="JBAHYK010000463">
    <property type="protein sequence ID" value="KAL0573788.1"/>
    <property type="molecule type" value="Genomic_DNA"/>
</dbReference>
<comment type="caution">
    <text evidence="1">The sequence shown here is derived from an EMBL/GenBank/DDBJ whole genome shotgun (WGS) entry which is preliminary data.</text>
</comment>
<keyword evidence="2" id="KW-1185">Reference proteome</keyword>
<reference evidence="1 2" key="1">
    <citation type="submission" date="2024-02" db="EMBL/GenBank/DDBJ databases">
        <title>A draft genome for the cacao thread blight pathogen Marasmius crinis-equi.</title>
        <authorList>
            <person name="Cohen S.P."/>
            <person name="Baruah I.K."/>
            <person name="Amoako-Attah I."/>
            <person name="Bukari Y."/>
            <person name="Meinhardt L.W."/>
            <person name="Bailey B.A."/>
        </authorList>
    </citation>
    <scope>NUCLEOTIDE SEQUENCE [LARGE SCALE GENOMIC DNA]</scope>
    <source>
        <strain evidence="1 2">GH-76</strain>
    </source>
</reference>
<accession>A0ABR3FET5</accession>